<dbReference type="Proteomes" id="UP000037460">
    <property type="component" value="Unassembled WGS sequence"/>
</dbReference>
<evidence type="ECO:0000256" key="1">
    <source>
        <dbReference type="SAM" id="MobiDB-lite"/>
    </source>
</evidence>
<dbReference type="EMBL" id="JWZX01003314">
    <property type="protein sequence ID" value="KOO22058.1"/>
    <property type="molecule type" value="Genomic_DNA"/>
</dbReference>
<organism evidence="2 3">
    <name type="scientific">Chrysochromulina tobinii</name>
    <dbReference type="NCBI Taxonomy" id="1460289"/>
    <lineage>
        <taxon>Eukaryota</taxon>
        <taxon>Haptista</taxon>
        <taxon>Haptophyta</taxon>
        <taxon>Prymnesiophyceae</taxon>
        <taxon>Prymnesiales</taxon>
        <taxon>Chrysochromulinaceae</taxon>
        <taxon>Chrysochromulina</taxon>
    </lineage>
</organism>
<keyword evidence="3" id="KW-1185">Reference proteome</keyword>
<evidence type="ECO:0000313" key="3">
    <source>
        <dbReference type="Proteomes" id="UP000037460"/>
    </source>
</evidence>
<protein>
    <submittedName>
        <fullName evidence="2">Uncharacterized protein</fullName>
    </submittedName>
</protein>
<evidence type="ECO:0000313" key="2">
    <source>
        <dbReference type="EMBL" id="KOO22058.1"/>
    </source>
</evidence>
<proteinExistence type="predicted"/>
<gene>
    <name evidence="2" type="ORF">Ctob_001053</name>
</gene>
<dbReference type="AlphaFoldDB" id="A0A0M0J763"/>
<sequence length="98" mass="10888">MIDLFGPKLNKSAAFAPIRIGPEPRVPSEIRHKPYPAPHDYTPLLRPNGSEWNMHDLNGAELNKSAAFAPICVAEPRVPREVPRRNGEVVWAPGFGRP</sequence>
<feature type="region of interest" description="Disordered" evidence="1">
    <location>
        <begin position="23"/>
        <end position="42"/>
    </location>
</feature>
<comment type="caution">
    <text evidence="2">The sequence shown here is derived from an EMBL/GenBank/DDBJ whole genome shotgun (WGS) entry which is preliminary data.</text>
</comment>
<accession>A0A0M0J763</accession>
<name>A0A0M0J763_9EUKA</name>
<reference evidence="3" key="1">
    <citation type="journal article" date="2015" name="PLoS Genet.">
        <title>Genome Sequence and Transcriptome Analyses of Chrysochromulina tobin: Metabolic Tools for Enhanced Algal Fitness in the Prominent Order Prymnesiales (Haptophyceae).</title>
        <authorList>
            <person name="Hovde B.T."/>
            <person name="Deodato C.R."/>
            <person name="Hunsperger H.M."/>
            <person name="Ryken S.A."/>
            <person name="Yost W."/>
            <person name="Jha R.K."/>
            <person name="Patterson J."/>
            <person name="Monnat R.J. Jr."/>
            <person name="Barlow S.B."/>
            <person name="Starkenburg S.R."/>
            <person name="Cattolico R.A."/>
        </authorList>
    </citation>
    <scope>NUCLEOTIDE SEQUENCE</scope>
    <source>
        <strain evidence="3">CCMP291</strain>
    </source>
</reference>